<organism evidence="2 3">
    <name type="scientific">Nicotiana attenuata</name>
    <name type="common">Coyote tobacco</name>
    <dbReference type="NCBI Taxonomy" id="49451"/>
    <lineage>
        <taxon>Eukaryota</taxon>
        <taxon>Viridiplantae</taxon>
        <taxon>Streptophyta</taxon>
        <taxon>Embryophyta</taxon>
        <taxon>Tracheophyta</taxon>
        <taxon>Spermatophyta</taxon>
        <taxon>Magnoliopsida</taxon>
        <taxon>eudicotyledons</taxon>
        <taxon>Gunneridae</taxon>
        <taxon>Pentapetalae</taxon>
        <taxon>asterids</taxon>
        <taxon>lamiids</taxon>
        <taxon>Solanales</taxon>
        <taxon>Solanaceae</taxon>
        <taxon>Nicotianoideae</taxon>
        <taxon>Nicotianeae</taxon>
        <taxon>Nicotiana</taxon>
    </lineage>
</organism>
<reference evidence="2" key="1">
    <citation type="submission" date="2016-11" db="EMBL/GenBank/DDBJ databases">
        <title>The genome of Nicotiana attenuata.</title>
        <authorList>
            <person name="Xu S."/>
            <person name="Brockmoeller T."/>
            <person name="Gaquerel E."/>
            <person name="Navarro A."/>
            <person name="Kuhl H."/>
            <person name="Gase K."/>
            <person name="Ling Z."/>
            <person name="Zhou W."/>
            <person name="Kreitzer C."/>
            <person name="Stanke M."/>
            <person name="Tang H."/>
            <person name="Lyons E."/>
            <person name="Pandey P."/>
            <person name="Pandey S.P."/>
            <person name="Timmermann B."/>
            <person name="Baldwin I.T."/>
        </authorList>
    </citation>
    <scope>NUCLEOTIDE SEQUENCE [LARGE SCALE GENOMIC DNA]</scope>
    <source>
        <strain evidence="2">UT</strain>
    </source>
</reference>
<dbReference type="AlphaFoldDB" id="A0A1J6ITK1"/>
<feature type="region of interest" description="Disordered" evidence="1">
    <location>
        <begin position="195"/>
        <end position="234"/>
    </location>
</feature>
<name>A0A1J6ITK1_NICAT</name>
<dbReference type="Gramene" id="OIT02123">
    <property type="protein sequence ID" value="OIT02123"/>
    <property type="gene ID" value="A4A49_00180"/>
</dbReference>
<feature type="region of interest" description="Disordered" evidence="1">
    <location>
        <begin position="136"/>
        <end position="170"/>
    </location>
</feature>
<dbReference type="Proteomes" id="UP000187609">
    <property type="component" value="Unassembled WGS sequence"/>
</dbReference>
<gene>
    <name evidence="2" type="ORF">A4A49_00180</name>
</gene>
<sequence length="258" mass="26778">MMGKISKLLVLRRVYLFQVSHGDQSIVVSNLEATVPLNVTGDQTGDVVAGDGIGNVTVLVVAIADGQTGKELDGAASVIDDTGVVSDRGSNAVCNDPDDGQKFGESGHQTSKAKEQTIMQNLTQVKEIGAGQVLHSSGKSGVVESGDKEGIGAGAVRETEEQSLKSPGRAQRTSLLLTLFGVLENEPVLVDAGMGEKQVDRDATSNTKHPKIPGSATEQPKSKSSGARAVSSRELIHVSEKKAVALHVDNATTGATNI</sequence>
<keyword evidence="3" id="KW-1185">Reference proteome</keyword>
<accession>A0A1J6ITK1</accession>
<dbReference type="EMBL" id="MJEQ01037188">
    <property type="protein sequence ID" value="OIT02123.1"/>
    <property type="molecule type" value="Genomic_DNA"/>
</dbReference>
<evidence type="ECO:0000313" key="3">
    <source>
        <dbReference type="Proteomes" id="UP000187609"/>
    </source>
</evidence>
<evidence type="ECO:0000256" key="1">
    <source>
        <dbReference type="SAM" id="MobiDB-lite"/>
    </source>
</evidence>
<comment type="caution">
    <text evidence="2">The sequence shown here is derived from an EMBL/GenBank/DDBJ whole genome shotgun (WGS) entry which is preliminary data.</text>
</comment>
<feature type="compositionally biased region" description="Polar residues" evidence="1">
    <location>
        <begin position="216"/>
        <end position="225"/>
    </location>
</feature>
<proteinExistence type="predicted"/>
<protein>
    <submittedName>
        <fullName evidence="2">Uncharacterized protein</fullName>
    </submittedName>
</protein>
<evidence type="ECO:0000313" key="2">
    <source>
        <dbReference type="EMBL" id="OIT02123.1"/>
    </source>
</evidence>